<dbReference type="GO" id="GO:0045259">
    <property type="term" value="C:proton-transporting ATP synthase complex"/>
    <property type="evidence" value="ECO:0007669"/>
    <property type="project" value="InterPro"/>
</dbReference>
<dbReference type="WBParaSite" id="PgR044_g012_t06">
    <property type="protein sequence ID" value="PgR044_g012_t06"/>
    <property type="gene ID" value="PgR044_g012"/>
</dbReference>
<dbReference type="PANTHER" id="PTHR12448:SF0">
    <property type="entry name" value="ATP SYNTHASE SUBUNIT EPSILON, MITOCHONDRIAL"/>
    <property type="match status" value="1"/>
</dbReference>
<comment type="similarity">
    <text evidence="1">Belongs to the eukaryotic ATPase epsilon family.</text>
</comment>
<sequence>MTFWRSAGITYVRFSQIAAATTRKCIKLKGDAHGKAPASLRITKWENGKPVTKGAE</sequence>
<dbReference type="GO" id="GO:0005743">
    <property type="term" value="C:mitochondrial inner membrane"/>
    <property type="evidence" value="ECO:0007669"/>
    <property type="project" value="InterPro"/>
</dbReference>
<dbReference type="Pfam" id="PF04627">
    <property type="entry name" value="ATP-synt_Eps"/>
    <property type="match status" value="1"/>
</dbReference>
<protein>
    <submittedName>
        <fullName evidence="3 4">Uncharacterized protein</fullName>
    </submittedName>
</protein>
<dbReference type="GO" id="GO:0042776">
    <property type="term" value="P:proton motive force-driven mitochondrial ATP synthesis"/>
    <property type="evidence" value="ECO:0007669"/>
    <property type="project" value="TreeGrafter"/>
</dbReference>
<dbReference type="CDD" id="cd12153">
    <property type="entry name" value="F1-ATPase_epsilon"/>
    <property type="match status" value="1"/>
</dbReference>
<dbReference type="WBParaSite" id="PgR044_g012_t07">
    <property type="protein sequence ID" value="PgR044_g012_t07"/>
    <property type="gene ID" value="PgR044_g012"/>
</dbReference>
<dbReference type="GO" id="GO:0046933">
    <property type="term" value="F:proton-transporting ATP synthase activity, rotational mechanism"/>
    <property type="evidence" value="ECO:0007669"/>
    <property type="project" value="InterPro"/>
</dbReference>
<reference evidence="3 4" key="1">
    <citation type="submission" date="2022-11" db="UniProtKB">
        <authorList>
            <consortium name="WormBaseParasite"/>
        </authorList>
    </citation>
    <scope>IDENTIFICATION</scope>
</reference>
<dbReference type="SUPFAM" id="SSF48690">
    <property type="entry name" value="Epsilon subunit of mitochondrial F1F0-ATP synthase"/>
    <property type="match status" value="1"/>
</dbReference>
<keyword evidence="2" id="KW-1185">Reference proteome</keyword>
<proteinExistence type="inferred from homology"/>
<dbReference type="InterPro" id="IPR036742">
    <property type="entry name" value="ATP_synth_F1_esu_sf_mt"/>
</dbReference>
<evidence type="ECO:0000313" key="4">
    <source>
        <dbReference type="WBParaSite" id="PgR044_g012_t07"/>
    </source>
</evidence>
<dbReference type="AlphaFoldDB" id="A0A915BK36"/>
<accession>A0A915BK36</accession>
<dbReference type="Gene3D" id="1.10.1620.20">
    <property type="entry name" value="ATP synthase, F1 complex, epsilon subunit superfamily, mitochondrial"/>
    <property type="match status" value="1"/>
</dbReference>
<name>A0A915BK36_PARUN</name>
<evidence type="ECO:0000256" key="1">
    <source>
        <dbReference type="ARBA" id="ARBA00009502"/>
    </source>
</evidence>
<dbReference type="InterPro" id="IPR006721">
    <property type="entry name" value="ATP_synth_F1_esu_mt"/>
</dbReference>
<evidence type="ECO:0000313" key="3">
    <source>
        <dbReference type="WBParaSite" id="PgR044_g012_t06"/>
    </source>
</evidence>
<organism evidence="2 3">
    <name type="scientific">Parascaris univalens</name>
    <name type="common">Nematode worm</name>
    <dbReference type="NCBI Taxonomy" id="6257"/>
    <lineage>
        <taxon>Eukaryota</taxon>
        <taxon>Metazoa</taxon>
        <taxon>Ecdysozoa</taxon>
        <taxon>Nematoda</taxon>
        <taxon>Chromadorea</taxon>
        <taxon>Rhabditida</taxon>
        <taxon>Spirurina</taxon>
        <taxon>Ascaridomorpha</taxon>
        <taxon>Ascaridoidea</taxon>
        <taxon>Ascarididae</taxon>
        <taxon>Parascaris</taxon>
    </lineage>
</organism>
<evidence type="ECO:0000313" key="2">
    <source>
        <dbReference type="Proteomes" id="UP000887569"/>
    </source>
</evidence>
<dbReference type="PANTHER" id="PTHR12448">
    <property type="entry name" value="ATP SYNTHASE EPSILON CHAIN, MITOCHONDRIAL"/>
    <property type="match status" value="1"/>
</dbReference>
<dbReference type="Proteomes" id="UP000887569">
    <property type="component" value="Unplaced"/>
</dbReference>